<dbReference type="SUPFAM" id="SSF55804">
    <property type="entry name" value="Phoshotransferase/anion transport protein"/>
    <property type="match status" value="1"/>
</dbReference>
<dbReference type="PANTHER" id="PTHR36203">
    <property type="entry name" value="ASCORBATE-SPECIFIC PTS SYSTEM EIIA COMPONENT"/>
    <property type="match status" value="1"/>
</dbReference>
<dbReference type="Proteomes" id="UP000824078">
    <property type="component" value="Unassembled WGS sequence"/>
</dbReference>
<evidence type="ECO:0000256" key="2">
    <source>
        <dbReference type="ARBA" id="ARBA00022448"/>
    </source>
</evidence>
<comment type="subcellular location">
    <subcellularLocation>
        <location evidence="1">Cytoplasm</location>
    </subcellularLocation>
</comment>
<proteinExistence type="predicted"/>
<evidence type="ECO:0000313" key="13">
    <source>
        <dbReference type="Proteomes" id="UP000824078"/>
    </source>
</evidence>
<comment type="function">
    <text evidence="8">The phosphoenolpyruvate-dependent sugar phosphotransferase system (sugar PTS), a major carbohydrate active transport system, catalyzes the phosphorylation of incoming sugar substrates concomitantly with their translocation across the cell membrane. The enzyme II UlaABC PTS system is involved in ascorbate transport.</text>
</comment>
<dbReference type="EMBL" id="DVMQ01000011">
    <property type="protein sequence ID" value="HIU23902.1"/>
    <property type="molecule type" value="Genomic_DNA"/>
</dbReference>
<dbReference type="GO" id="GO:0016301">
    <property type="term" value="F:kinase activity"/>
    <property type="evidence" value="ECO:0007669"/>
    <property type="project" value="UniProtKB-KW"/>
</dbReference>
<dbReference type="Pfam" id="PF00359">
    <property type="entry name" value="PTS_EIIA_2"/>
    <property type="match status" value="1"/>
</dbReference>
<dbReference type="InterPro" id="IPR002178">
    <property type="entry name" value="PTS_EIIA_type-2_dom"/>
</dbReference>
<organism evidence="12 13">
    <name type="scientific">Candidatus Coprovicinus avistercoris</name>
    <dbReference type="NCBI Taxonomy" id="2840754"/>
    <lineage>
        <taxon>Bacteria</taxon>
        <taxon>Bacillati</taxon>
        <taxon>Actinomycetota</taxon>
        <taxon>Coriobacteriia</taxon>
        <taxon>Coriobacteriales</taxon>
        <taxon>Coriobacteriaceae</taxon>
        <taxon>Coriobacteriaceae incertae sedis</taxon>
        <taxon>Candidatus Coprovicinus</taxon>
    </lineage>
</organism>
<dbReference type="PANTHER" id="PTHR36203:SF1">
    <property type="entry name" value="ASCORBATE-SPECIFIC PTS SYSTEM EIIA COMPONENT"/>
    <property type="match status" value="1"/>
</dbReference>
<comment type="caution">
    <text evidence="12">The sequence shown here is derived from an EMBL/GenBank/DDBJ whole genome shotgun (WGS) entry which is preliminary data.</text>
</comment>
<keyword evidence="12" id="KW-0762">Sugar transport</keyword>
<dbReference type="Gene3D" id="3.40.930.10">
    <property type="entry name" value="Mannitol-specific EII, Chain A"/>
    <property type="match status" value="1"/>
</dbReference>
<evidence type="ECO:0000256" key="6">
    <source>
        <dbReference type="ARBA" id="ARBA00022683"/>
    </source>
</evidence>
<evidence type="ECO:0000256" key="3">
    <source>
        <dbReference type="ARBA" id="ARBA00022490"/>
    </source>
</evidence>
<evidence type="ECO:0000256" key="4">
    <source>
        <dbReference type="ARBA" id="ARBA00022553"/>
    </source>
</evidence>
<keyword evidence="6" id="KW-0598">Phosphotransferase system</keyword>
<evidence type="ECO:0000313" key="12">
    <source>
        <dbReference type="EMBL" id="HIU23902.1"/>
    </source>
</evidence>
<dbReference type="GO" id="GO:0005737">
    <property type="term" value="C:cytoplasm"/>
    <property type="evidence" value="ECO:0007669"/>
    <property type="project" value="UniProtKB-SubCell"/>
</dbReference>
<feature type="domain" description="PTS EIIA type-2" evidence="11">
    <location>
        <begin position="3"/>
        <end position="145"/>
    </location>
</feature>
<keyword evidence="2" id="KW-0813">Transport</keyword>
<evidence type="ECO:0000256" key="9">
    <source>
        <dbReference type="ARBA" id="ARBA00041175"/>
    </source>
</evidence>
<reference evidence="12" key="1">
    <citation type="submission" date="2020-10" db="EMBL/GenBank/DDBJ databases">
        <authorList>
            <person name="Gilroy R."/>
        </authorList>
    </citation>
    <scope>NUCLEOTIDE SEQUENCE</scope>
    <source>
        <strain evidence="12">ChiHjej12B11-29160</strain>
    </source>
</reference>
<dbReference type="InterPro" id="IPR051351">
    <property type="entry name" value="Ascorbate-PTS_EIIA_comp"/>
</dbReference>
<dbReference type="PROSITE" id="PS51094">
    <property type="entry name" value="PTS_EIIA_TYPE_2"/>
    <property type="match status" value="1"/>
</dbReference>
<evidence type="ECO:0000256" key="8">
    <source>
        <dbReference type="ARBA" id="ARBA00037387"/>
    </source>
</evidence>
<name>A0A9D1L5A7_9ACTN</name>
<dbReference type="CDD" id="cd00211">
    <property type="entry name" value="PTS_IIA_fru"/>
    <property type="match status" value="1"/>
</dbReference>
<dbReference type="GO" id="GO:0009401">
    <property type="term" value="P:phosphoenolpyruvate-dependent sugar phosphotransferase system"/>
    <property type="evidence" value="ECO:0007669"/>
    <property type="project" value="UniProtKB-KW"/>
</dbReference>
<keyword evidence="3" id="KW-0963">Cytoplasm</keyword>
<evidence type="ECO:0000256" key="5">
    <source>
        <dbReference type="ARBA" id="ARBA00022679"/>
    </source>
</evidence>
<dbReference type="InterPro" id="IPR016152">
    <property type="entry name" value="PTrfase/Anion_transptr"/>
</dbReference>
<reference evidence="12" key="2">
    <citation type="journal article" date="2021" name="PeerJ">
        <title>Extensive microbial diversity within the chicken gut microbiome revealed by metagenomics and culture.</title>
        <authorList>
            <person name="Gilroy R."/>
            <person name="Ravi A."/>
            <person name="Getino M."/>
            <person name="Pursley I."/>
            <person name="Horton D.L."/>
            <person name="Alikhan N.F."/>
            <person name="Baker D."/>
            <person name="Gharbi K."/>
            <person name="Hall N."/>
            <person name="Watson M."/>
            <person name="Adriaenssens E.M."/>
            <person name="Foster-Nyarko E."/>
            <person name="Jarju S."/>
            <person name="Secka A."/>
            <person name="Antonio M."/>
            <person name="Oren A."/>
            <person name="Chaudhuri R.R."/>
            <person name="La Ragione R."/>
            <person name="Hildebrand F."/>
            <person name="Pallen M.J."/>
        </authorList>
    </citation>
    <scope>NUCLEOTIDE SEQUENCE</scope>
    <source>
        <strain evidence="12">ChiHjej12B11-29160</strain>
    </source>
</reference>
<accession>A0A9D1L5A7</accession>
<keyword evidence="4" id="KW-0597">Phosphoprotein</keyword>
<dbReference type="AlphaFoldDB" id="A0A9D1L5A7"/>
<protein>
    <recommendedName>
        <fullName evidence="9">Ascorbate-specific PTS system EIIA component</fullName>
    </recommendedName>
    <alternativeName>
        <fullName evidence="10">Ascorbate-specific phosphotransferase enzyme IIA component</fullName>
    </alternativeName>
</protein>
<evidence type="ECO:0000256" key="10">
    <source>
        <dbReference type="ARBA" id="ARBA00042072"/>
    </source>
</evidence>
<sequence>MREMLKNDNVQIVDCAEDWEDAVHIAVQPLVDQGYVESRYIDGIIDNAKEFGPYFVICPDLALLHARPEQGVIKAQLAVTVLRDPVRFKPEGPDVHLLVTLAAADSDSHIEVMRELATIFGDPANITKAVEAATPEEVFEVFVSQEKPEE</sequence>
<keyword evidence="5" id="KW-0808">Transferase</keyword>
<evidence type="ECO:0000256" key="1">
    <source>
        <dbReference type="ARBA" id="ARBA00004496"/>
    </source>
</evidence>
<gene>
    <name evidence="12" type="ORF">IAD17_03150</name>
</gene>
<evidence type="ECO:0000259" key="11">
    <source>
        <dbReference type="PROSITE" id="PS51094"/>
    </source>
</evidence>
<keyword evidence="7" id="KW-0418">Kinase</keyword>
<evidence type="ECO:0000256" key="7">
    <source>
        <dbReference type="ARBA" id="ARBA00022777"/>
    </source>
</evidence>